<dbReference type="Proteomes" id="UP000034616">
    <property type="component" value="Unassembled WGS sequence"/>
</dbReference>
<name>A0A0G0UFZ6_9BACT</name>
<accession>A0A0G0UFZ6</accession>
<reference evidence="1 2" key="1">
    <citation type="journal article" date="2015" name="Nature">
        <title>rRNA introns, odd ribosomes, and small enigmatic genomes across a large radiation of phyla.</title>
        <authorList>
            <person name="Brown C.T."/>
            <person name="Hug L.A."/>
            <person name="Thomas B.C."/>
            <person name="Sharon I."/>
            <person name="Castelle C.J."/>
            <person name="Singh A."/>
            <person name="Wilkins M.J."/>
            <person name="Williams K.H."/>
            <person name="Banfield J.F."/>
        </authorList>
    </citation>
    <scope>NUCLEOTIDE SEQUENCE [LARGE SCALE GENOMIC DNA]</scope>
</reference>
<evidence type="ECO:0000313" key="2">
    <source>
        <dbReference type="Proteomes" id="UP000034616"/>
    </source>
</evidence>
<proteinExistence type="predicted"/>
<dbReference type="AlphaFoldDB" id="A0A0G0UFZ6"/>
<gene>
    <name evidence="1" type="ORF">UU35_C0001G0099</name>
</gene>
<dbReference type="EMBL" id="LCAH01000001">
    <property type="protein sequence ID" value="KKR87818.1"/>
    <property type="molecule type" value="Genomic_DNA"/>
</dbReference>
<sequence>MRDIEDLKVRSRLALTHEELLQIAGTMSPNGAFEKAQSLNYSDEEARSCRFLAIIRRDHGKDVFDDTIRSLKDDELDIYLKDAVLPRIKLLEAIAGAPLRIVRPKDRGLTLGDYLSQTKPAGINLGMTLGDELLISMQWGIRKDTSQQASYELSTADGTILVKETWTRFGGVDKKRTDDRQYLCRLVFDFVSESIGTQEIDVSSTDTPTISGTLIQFLEKKGEVFPSPLWKTDEIFTYIRRGEVEKTRQVIAELREKAAADGIKLEFLVCLDIEAQGLIKDAQRIQRYKDADVPLIEKVRDETVLGAFGVTVIPGPKAKKSYNFFIYSESSLFKDWVKALKIHGYGGSVLYASDNYPSGFAIVGTRQVHGIFLDDNIGSSSKDWWVDNVQIFLDRSGIEPLSQYTWDDWYDEEFVEQFGEFLKKNFPLV</sequence>
<comment type="caution">
    <text evidence="1">The sequence shown here is derived from an EMBL/GenBank/DDBJ whole genome shotgun (WGS) entry which is preliminary data.</text>
</comment>
<protein>
    <submittedName>
        <fullName evidence="1">Uncharacterized protein</fullName>
    </submittedName>
</protein>
<evidence type="ECO:0000313" key="1">
    <source>
        <dbReference type="EMBL" id="KKR87818.1"/>
    </source>
</evidence>
<organism evidence="1 2">
    <name type="scientific">Candidatus Uhrbacteria bacterium GW2011_GWC2_41_11</name>
    <dbReference type="NCBI Taxonomy" id="1618985"/>
    <lineage>
        <taxon>Bacteria</taxon>
        <taxon>Candidatus Uhriibacteriota</taxon>
    </lineage>
</organism>